<dbReference type="AlphaFoldDB" id="A0A2U3PVI1"/>
<accession>A0A2U3PVI1</accession>
<reference evidence="1 2" key="1">
    <citation type="submission" date="2018-03" db="EMBL/GenBank/DDBJ databases">
        <authorList>
            <person name="Gully D."/>
        </authorList>
    </citation>
    <scope>NUCLEOTIDE SEQUENCE [LARGE SCALE GENOMIC DNA]</scope>
    <source>
        <strain evidence="1">ORS3257</strain>
    </source>
</reference>
<name>A0A2U3PVI1_9BRAD</name>
<organism evidence="1 2">
    <name type="scientific">Bradyrhizobium vignae</name>
    <dbReference type="NCBI Taxonomy" id="1549949"/>
    <lineage>
        <taxon>Bacteria</taxon>
        <taxon>Pseudomonadati</taxon>
        <taxon>Pseudomonadota</taxon>
        <taxon>Alphaproteobacteria</taxon>
        <taxon>Hyphomicrobiales</taxon>
        <taxon>Nitrobacteraceae</taxon>
        <taxon>Bradyrhizobium</taxon>
    </lineage>
</organism>
<evidence type="ECO:0000313" key="2">
    <source>
        <dbReference type="Proteomes" id="UP000246085"/>
    </source>
</evidence>
<proteinExistence type="predicted"/>
<sequence>MLVAQVGEVNLDLARYLIVGRRRDADAARVCDALKPRRNVNSISKYVMGLNDYVANIDADPESNSPVLDAHENVGF</sequence>
<dbReference type="EMBL" id="LS398110">
    <property type="protein sequence ID" value="SPP93160.1"/>
    <property type="molecule type" value="Genomic_DNA"/>
</dbReference>
<dbReference type="Proteomes" id="UP000246085">
    <property type="component" value="Chromosome BRAD3257"/>
</dbReference>
<gene>
    <name evidence="1" type="ORF">BRAD3257_2068</name>
</gene>
<protein>
    <submittedName>
        <fullName evidence="1">Uncharacterized protein</fullName>
    </submittedName>
</protein>
<evidence type="ECO:0000313" key="1">
    <source>
        <dbReference type="EMBL" id="SPP93160.1"/>
    </source>
</evidence>
<dbReference type="KEGG" id="bvz:BRAD3257_2068"/>